<gene>
    <name evidence="8" type="ORF">ONZ51_g5631</name>
</gene>
<accession>A0AAD7TTL8</accession>
<dbReference type="SUPFAM" id="SSF54373">
    <property type="entry name" value="FAD-linked reductases, C-terminal domain"/>
    <property type="match status" value="1"/>
</dbReference>
<reference evidence="8" key="1">
    <citation type="submission" date="2022-11" db="EMBL/GenBank/DDBJ databases">
        <title>Genome Sequence of Cubamyces cubensis.</title>
        <authorList>
            <person name="Buettner E."/>
        </authorList>
    </citation>
    <scope>NUCLEOTIDE SEQUENCE</scope>
    <source>
        <strain evidence="8">MPL-01</strain>
    </source>
</reference>
<organism evidence="8 9">
    <name type="scientific">Trametes cubensis</name>
    <dbReference type="NCBI Taxonomy" id="1111947"/>
    <lineage>
        <taxon>Eukaryota</taxon>
        <taxon>Fungi</taxon>
        <taxon>Dikarya</taxon>
        <taxon>Basidiomycota</taxon>
        <taxon>Agaricomycotina</taxon>
        <taxon>Agaricomycetes</taxon>
        <taxon>Polyporales</taxon>
        <taxon>Polyporaceae</taxon>
        <taxon>Trametes</taxon>
    </lineage>
</organism>
<sequence>MGHTTSQPLALHPSSFATPYTPTTAGFVVDHEQQKWRSYDYVVIGGDFDSWEQQGATGWGYASLRKYFIKAEKCILPQSQPVDPAEHGSDGSLLQARVPIAPVCSKFLEAAEALGISVKNDFNTSGGTLGAVPFVAAMDEKYERSSTATAYLGDDVLRRPNLTVAVSTMTEKVLFAKTSNGSPKAIGIQISSSRSSQRFAVAASNEVILCAGAVGSPQILQLSGIGDSAHLAEQGIPLVSNLPAVGRNMLDHVSSGALIFRARAGWTWDSLTQNPLRAAVALVQWILSGAGPMSSLASQVGLFVRTDDERLLPFGPSLATQDRSSGPRAPDLEFVLGSVLLKPVSSGTIMIKSSDPYDPPVIDANYLADESDMNMLIKSTRFLLHLARTPPLSDVLDLRPSTTKGDMFWPGDADPDKITDEEVRAFIRDYGQSAWHPTSSVRMGNDLNTSAVDPNLRVHGVSALRVVDASVFPDQVSGHPCAVVIAMAERAAELIQGREP</sequence>
<keyword evidence="3" id="KW-0285">Flavoprotein</keyword>
<comment type="caution">
    <text evidence="8">The sequence shown here is derived from an EMBL/GenBank/DDBJ whole genome shotgun (WGS) entry which is preliminary data.</text>
</comment>
<feature type="binding site" evidence="6">
    <location>
        <begin position="435"/>
        <end position="436"/>
    </location>
    <ligand>
        <name>FAD</name>
        <dbReference type="ChEBI" id="CHEBI:57692"/>
    </ligand>
</feature>
<feature type="active site" description="Proton acceptor" evidence="5">
    <location>
        <position position="479"/>
    </location>
</feature>
<dbReference type="PROSITE" id="PS00624">
    <property type="entry name" value="GMC_OXRED_2"/>
    <property type="match status" value="1"/>
</dbReference>
<evidence type="ECO:0000256" key="2">
    <source>
        <dbReference type="ARBA" id="ARBA00010790"/>
    </source>
</evidence>
<dbReference type="GO" id="GO:0016614">
    <property type="term" value="F:oxidoreductase activity, acting on CH-OH group of donors"/>
    <property type="evidence" value="ECO:0007669"/>
    <property type="project" value="InterPro"/>
</dbReference>
<feature type="active site" description="Proton donor" evidence="5">
    <location>
        <position position="436"/>
    </location>
</feature>
<dbReference type="InterPro" id="IPR007867">
    <property type="entry name" value="GMC_OxRtase_C"/>
</dbReference>
<comment type="similarity">
    <text evidence="2">Belongs to the GMC oxidoreductase family.</text>
</comment>
<dbReference type="PANTHER" id="PTHR11552:SF147">
    <property type="entry name" value="CHOLINE DEHYDROGENASE, MITOCHONDRIAL"/>
    <property type="match status" value="1"/>
</dbReference>
<dbReference type="Gene3D" id="3.30.560.10">
    <property type="entry name" value="Glucose Oxidase, domain 3"/>
    <property type="match status" value="1"/>
</dbReference>
<proteinExistence type="inferred from homology"/>
<dbReference type="EMBL" id="JAPEVG010000124">
    <property type="protein sequence ID" value="KAJ8482011.1"/>
    <property type="molecule type" value="Genomic_DNA"/>
</dbReference>
<dbReference type="AlphaFoldDB" id="A0AAD7TTL8"/>
<keyword evidence="4 6" id="KW-0274">FAD</keyword>
<dbReference type="InterPro" id="IPR012132">
    <property type="entry name" value="GMC_OxRdtase"/>
</dbReference>
<evidence type="ECO:0000256" key="6">
    <source>
        <dbReference type="PIRSR" id="PIRSR000137-2"/>
    </source>
</evidence>
<evidence type="ECO:0000313" key="9">
    <source>
        <dbReference type="Proteomes" id="UP001215151"/>
    </source>
</evidence>
<evidence type="ECO:0000256" key="3">
    <source>
        <dbReference type="ARBA" id="ARBA00022630"/>
    </source>
</evidence>
<dbReference type="PANTHER" id="PTHR11552">
    <property type="entry name" value="GLUCOSE-METHANOL-CHOLINE GMC OXIDOREDUCTASE"/>
    <property type="match status" value="1"/>
</dbReference>
<evidence type="ECO:0000256" key="5">
    <source>
        <dbReference type="PIRSR" id="PIRSR000137-1"/>
    </source>
</evidence>
<dbReference type="InterPro" id="IPR000172">
    <property type="entry name" value="GMC_OxRdtase_N"/>
</dbReference>
<dbReference type="Proteomes" id="UP001215151">
    <property type="component" value="Unassembled WGS sequence"/>
</dbReference>
<evidence type="ECO:0000259" key="7">
    <source>
        <dbReference type="PROSITE" id="PS00624"/>
    </source>
</evidence>
<dbReference type="Pfam" id="PF00732">
    <property type="entry name" value="GMC_oxred_N"/>
    <property type="match status" value="1"/>
</dbReference>
<evidence type="ECO:0000256" key="1">
    <source>
        <dbReference type="ARBA" id="ARBA00001974"/>
    </source>
</evidence>
<dbReference type="InterPro" id="IPR036188">
    <property type="entry name" value="FAD/NAD-bd_sf"/>
</dbReference>
<protein>
    <recommendedName>
        <fullName evidence="7">Glucose-methanol-choline oxidoreductase N-terminal domain-containing protein</fullName>
    </recommendedName>
</protein>
<dbReference type="GO" id="GO:0050660">
    <property type="term" value="F:flavin adenine dinucleotide binding"/>
    <property type="evidence" value="ECO:0007669"/>
    <property type="project" value="InterPro"/>
</dbReference>
<evidence type="ECO:0000256" key="4">
    <source>
        <dbReference type="ARBA" id="ARBA00022827"/>
    </source>
</evidence>
<keyword evidence="9" id="KW-1185">Reference proteome</keyword>
<dbReference type="Pfam" id="PF05199">
    <property type="entry name" value="GMC_oxred_C"/>
    <property type="match status" value="1"/>
</dbReference>
<name>A0AAD7TTL8_9APHY</name>
<dbReference type="PIRSF" id="PIRSF000137">
    <property type="entry name" value="Alcohol_oxidase"/>
    <property type="match status" value="1"/>
</dbReference>
<feature type="domain" description="Glucose-methanol-choline oxidoreductase N-terminal" evidence="7">
    <location>
        <begin position="212"/>
        <end position="226"/>
    </location>
</feature>
<dbReference type="Gene3D" id="3.50.50.60">
    <property type="entry name" value="FAD/NAD(P)-binding domain"/>
    <property type="match status" value="1"/>
</dbReference>
<comment type="cofactor">
    <cofactor evidence="1 6">
        <name>FAD</name>
        <dbReference type="ChEBI" id="CHEBI:57692"/>
    </cofactor>
</comment>
<evidence type="ECO:0000313" key="8">
    <source>
        <dbReference type="EMBL" id="KAJ8482011.1"/>
    </source>
</evidence>
<dbReference type="SUPFAM" id="SSF51905">
    <property type="entry name" value="FAD/NAD(P)-binding domain"/>
    <property type="match status" value="1"/>
</dbReference>